<proteinExistence type="predicted"/>
<dbReference type="Proteomes" id="UP000011086">
    <property type="component" value="Unassembled WGS sequence"/>
</dbReference>
<accession>A0AA97P736</accession>
<feature type="compositionally biased region" description="Polar residues" evidence="1">
    <location>
        <begin position="228"/>
        <end position="238"/>
    </location>
</feature>
<name>A0AA97P736_PYRO3</name>
<feature type="region of interest" description="Disordered" evidence="1">
    <location>
        <begin position="145"/>
        <end position="253"/>
    </location>
</feature>
<gene>
    <name evidence="2" type="ORF">OOU_Y34scaffold00165g6</name>
</gene>
<dbReference type="AlphaFoldDB" id="A0AA97P736"/>
<sequence length="253" mass="29039">MDDPTATQHDFGQTFEESYRFKWAFERIGYDDPASIFTDLSEKYNTVQCRLQDHRAFFLDVDDIAHEATDVHDFHCRMAERQRKRVAELRESYFKTDRRLIRSKCIGHQQSEALRGIRKHKSLDAVVMFINSLLQLDASTELYHQEPHEPQGNDRADAVRSDPTSTPQFKGGKHQGKHHVEQVFTCSDHEIPSQPNAPTPLRQPNNVCFEGRPGPRRKRKADTAFEQPATTGRTAQPRTSRRLSGKPPESAGL</sequence>
<dbReference type="SMR" id="A0AA97P736"/>
<organism evidence="2">
    <name type="scientific">Pyricularia oryzae (strain Y34)</name>
    <name type="common">Rice blast fungus</name>
    <name type="synonym">Magnaporthe oryzae</name>
    <dbReference type="NCBI Taxonomy" id="1143189"/>
    <lineage>
        <taxon>Eukaryota</taxon>
        <taxon>Fungi</taxon>
        <taxon>Dikarya</taxon>
        <taxon>Ascomycota</taxon>
        <taxon>Pezizomycotina</taxon>
        <taxon>Sordariomycetes</taxon>
        <taxon>Sordariomycetidae</taxon>
        <taxon>Magnaporthales</taxon>
        <taxon>Pyriculariaceae</taxon>
        <taxon>Pyricularia</taxon>
    </lineage>
</organism>
<reference evidence="2" key="1">
    <citation type="journal article" date="2012" name="PLoS Genet.">
        <title>Comparative analysis of the genomes of two field isolates of the rice blast fungus Magnaporthe oryzae.</title>
        <authorList>
            <person name="Xue M."/>
            <person name="Yang J."/>
            <person name="Li Z."/>
            <person name="Hu S."/>
            <person name="Yao N."/>
            <person name="Dean R.A."/>
            <person name="Zhao W."/>
            <person name="Shen M."/>
            <person name="Zhang H."/>
            <person name="Li C."/>
            <person name="Liu L."/>
            <person name="Cao L."/>
            <person name="Xu X."/>
            <person name="Xing Y."/>
            <person name="Hsiang T."/>
            <person name="Zhang Z."/>
            <person name="Xu J.R."/>
            <person name="Peng Y.L."/>
        </authorList>
    </citation>
    <scope>NUCLEOTIDE SEQUENCE</scope>
    <source>
        <strain evidence="2">Y34</strain>
    </source>
</reference>
<evidence type="ECO:0000313" key="2">
    <source>
        <dbReference type="EMBL" id="ELQ43184.1"/>
    </source>
</evidence>
<dbReference type="EMBL" id="JH793730">
    <property type="protein sequence ID" value="ELQ43184.1"/>
    <property type="molecule type" value="Genomic_DNA"/>
</dbReference>
<evidence type="ECO:0000256" key="1">
    <source>
        <dbReference type="SAM" id="MobiDB-lite"/>
    </source>
</evidence>
<feature type="compositionally biased region" description="Basic and acidic residues" evidence="1">
    <location>
        <begin position="145"/>
        <end position="160"/>
    </location>
</feature>
<protein>
    <submittedName>
        <fullName evidence="2">Uncharacterized protein</fullName>
    </submittedName>
</protein>